<evidence type="ECO:0000256" key="1">
    <source>
        <dbReference type="SAM" id="MobiDB-lite"/>
    </source>
</evidence>
<dbReference type="Proteomes" id="UP001153069">
    <property type="component" value="Unassembled WGS sequence"/>
</dbReference>
<feature type="region of interest" description="Disordered" evidence="1">
    <location>
        <begin position="1"/>
        <end position="24"/>
    </location>
</feature>
<gene>
    <name evidence="2" type="ORF">SEMRO_920_G220300.1</name>
</gene>
<organism evidence="2 3">
    <name type="scientific">Seminavis robusta</name>
    <dbReference type="NCBI Taxonomy" id="568900"/>
    <lineage>
        <taxon>Eukaryota</taxon>
        <taxon>Sar</taxon>
        <taxon>Stramenopiles</taxon>
        <taxon>Ochrophyta</taxon>
        <taxon>Bacillariophyta</taxon>
        <taxon>Bacillariophyceae</taxon>
        <taxon>Bacillariophycidae</taxon>
        <taxon>Naviculales</taxon>
        <taxon>Naviculaceae</taxon>
        <taxon>Seminavis</taxon>
    </lineage>
</organism>
<dbReference type="EMBL" id="CAICTM010000918">
    <property type="protein sequence ID" value="CAB9518276.1"/>
    <property type="molecule type" value="Genomic_DNA"/>
</dbReference>
<comment type="caution">
    <text evidence="2">The sequence shown here is derived from an EMBL/GenBank/DDBJ whole genome shotgun (WGS) entry which is preliminary data.</text>
</comment>
<evidence type="ECO:0000313" key="2">
    <source>
        <dbReference type="EMBL" id="CAB9518276.1"/>
    </source>
</evidence>
<reference evidence="2" key="1">
    <citation type="submission" date="2020-06" db="EMBL/GenBank/DDBJ databases">
        <authorList>
            <consortium name="Plant Systems Biology data submission"/>
        </authorList>
    </citation>
    <scope>NUCLEOTIDE SEQUENCE</scope>
    <source>
        <strain evidence="2">D6</strain>
    </source>
</reference>
<evidence type="ECO:0000313" key="3">
    <source>
        <dbReference type="Proteomes" id="UP001153069"/>
    </source>
</evidence>
<dbReference type="AlphaFoldDB" id="A0A9N8HLJ0"/>
<dbReference type="InterPro" id="IPR036865">
    <property type="entry name" value="CRAL-TRIO_dom_sf"/>
</dbReference>
<protein>
    <submittedName>
        <fullName evidence="2">Uncharacterized protein</fullName>
    </submittedName>
</protein>
<sequence>MMERQAQRTTGGDNRLGIDDPRRMDLSPQEKRHAMAIKQAIEGTAEIDNLSDFFYCQFALIEGSNVEGALERAKHLQAFREEYKIMETKDHGYQVLEAFIQLSPQHFLSYEFQDNSYTMILNLKGLQPKTYLSTPKTFGTWITGFYYMHHCFCPDFETIRQGVSFYAECHGYDSSLHVNLKFAMRVCAECMTVYPFRLRKAHHFHTSIMCNLMVAAIKRVMPASLGTNKIKVGCQAPMYLDEIYLSPSVEASNQKTLQRWKAALAKRYRNEHTFSLLP</sequence>
<keyword evidence="3" id="KW-1185">Reference proteome</keyword>
<name>A0A9N8HLJ0_9STRA</name>
<proteinExistence type="predicted"/>
<accession>A0A9N8HLJ0</accession>
<dbReference type="Gene3D" id="3.40.525.10">
    <property type="entry name" value="CRAL-TRIO lipid binding domain"/>
    <property type="match status" value="1"/>
</dbReference>